<name>A0A427YDE9_9TREE</name>
<reference evidence="1 2" key="1">
    <citation type="submission" date="2018-11" db="EMBL/GenBank/DDBJ databases">
        <title>Genome sequence of Saitozyma podzolica DSM 27192.</title>
        <authorList>
            <person name="Aliyu H."/>
            <person name="Gorte O."/>
            <person name="Ochsenreither K."/>
        </authorList>
    </citation>
    <scope>NUCLEOTIDE SEQUENCE [LARGE SCALE GENOMIC DNA]</scope>
    <source>
        <strain evidence="1 2">DSM 27192</strain>
    </source>
</reference>
<dbReference type="Proteomes" id="UP000279259">
    <property type="component" value="Unassembled WGS sequence"/>
</dbReference>
<evidence type="ECO:0000313" key="1">
    <source>
        <dbReference type="EMBL" id="RSH89096.1"/>
    </source>
</evidence>
<proteinExistence type="predicted"/>
<dbReference type="EMBL" id="RSCD01000015">
    <property type="protein sequence ID" value="RSH89096.1"/>
    <property type="molecule type" value="Genomic_DNA"/>
</dbReference>
<keyword evidence="2" id="KW-1185">Reference proteome</keyword>
<evidence type="ECO:0000313" key="2">
    <source>
        <dbReference type="Proteomes" id="UP000279259"/>
    </source>
</evidence>
<comment type="caution">
    <text evidence="1">The sequence shown here is derived from an EMBL/GenBank/DDBJ whole genome shotgun (WGS) entry which is preliminary data.</text>
</comment>
<organism evidence="1 2">
    <name type="scientific">Saitozyma podzolica</name>
    <dbReference type="NCBI Taxonomy" id="1890683"/>
    <lineage>
        <taxon>Eukaryota</taxon>
        <taxon>Fungi</taxon>
        <taxon>Dikarya</taxon>
        <taxon>Basidiomycota</taxon>
        <taxon>Agaricomycotina</taxon>
        <taxon>Tremellomycetes</taxon>
        <taxon>Tremellales</taxon>
        <taxon>Trimorphomycetaceae</taxon>
        <taxon>Saitozyma</taxon>
    </lineage>
</organism>
<gene>
    <name evidence="1" type="ORF">EHS25_002762</name>
</gene>
<sequence>MGHVAVNRSVGVGHALSAVAEQMEHLLPVMISTEAEEDTANPREIMARFVRSPKVEQDGALGTQDMDVEMVAT</sequence>
<dbReference type="AlphaFoldDB" id="A0A427YDE9"/>
<accession>A0A427YDE9</accession>
<protein>
    <submittedName>
        <fullName evidence="1">Uncharacterized protein</fullName>
    </submittedName>
</protein>